<sequence length="707" mass="73979">MTSQLRAPDQNGANSRTTKKRTGAKTLLPWLMVAVWVGLVVGGYSLAGKLDSVTRDGQVDYLPASAQSTQVLLAEAGLPGGENGLLVVVSERPDGIQPGDRDAVARGHAAVAERFGTAADAPSEIVESKDGTTLMYSVSLDGDAVAEEAGATADARRLLDDDQPDGLDVYVTGPTALGADMDEVFDAVDATLMLATAVVVAILLILTYRSPLLWLVPLVSVGVAAITSMGVVYALTQAFDFTITSMSSALLIVLVFGAGTDYALLLVARYREELHRHERPIDAMLAALRGAGPAILASAATVVAGLLCLLAADLNSISSLGPVGAAGIGAALVVMLTFFPALLVLLGRRVFWPFVPRVGTEVRTSASRWARLGEVVARHRVVGWVAPLMILGGLALGTVGVNSALPQLDQFARSTPDSVTGAKLIDARYPDQGGQPLTVMSRPDQSREVLAAVESTSGVASAELGRASDKWVEISAIPVSSPESAGETATIKQLRTNVREVAGDAALVGGPSAEKLDEAETNKSDRNLVMPLILLVVLAILGLLLRAIVAPLVLVATVVVSYFGALGLCNLIFDHVLGFAGMESSVPLLGFLFLVALGVDYNIFLMTRVREEAVEHGTVEGTKRGLATTGGVITSAGIVLAATFAVLASLPLVMLVEIGLLVAVGVLIDTLLVRSIVVPALTMSLGSRIWWPSKLWRAEQDRVDDRV</sequence>
<accession>A0A2S0WRW0</accession>
<comment type="similarity">
    <text evidence="2">Belongs to the resistance-nodulation-cell division (RND) (TC 2.A.6) family. MmpL subfamily.</text>
</comment>
<keyword evidence="6 8" id="KW-0472">Membrane</keyword>
<evidence type="ECO:0000256" key="1">
    <source>
        <dbReference type="ARBA" id="ARBA00004651"/>
    </source>
</evidence>
<feature type="transmembrane region" description="Helical" evidence="8">
    <location>
        <begin position="248"/>
        <end position="270"/>
    </location>
</feature>
<feature type="transmembrane region" description="Helical" evidence="8">
    <location>
        <begin position="291"/>
        <end position="312"/>
    </location>
</feature>
<evidence type="ECO:0000256" key="6">
    <source>
        <dbReference type="ARBA" id="ARBA00023136"/>
    </source>
</evidence>
<dbReference type="InterPro" id="IPR000731">
    <property type="entry name" value="SSD"/>
</dbReference>
<feature type="compositionally biased region" description="Polar residues" evidence="7">
    <location>
        <begin position="1"/>
        <end position="16"/>
    </location>
</feature>
<dbReference type="InterPro" id="IPR050545">
    <property type="entry name" value="Mycobact_MmpL"/>
</dbReference>
<dbReference type="EMBL" id="CP026952">
    <property type="protein sequence ID" value="AWB94083.1"/>
    <property type="molecule type" value="Genomic_DNA"/>
</dbReference>
<keyword evidence="3" id="KW-1003">Cell membrane</keyword>
<feature type="region of interest" description="Disordered" evidence="7">
    <location>
        <begin position="1"/>
        <end position="20"/>
    </location>
</feature>
<accession>A0A5F2ETF6</accession>
<feature type="transmembrane region" description="Helical" evidence="8">
    <location>
        <begin position="324"/>
        <end position="347"/>
    </location>
</feature>
<feature type="transmembrane region" description="Helical" evidence="8">
    <location>
        <begin position="187"/>
        <end position="206"/>
    </location>
</feature>
<proteinExistence type="inferred from homology"/>
<reference evidence="10" key="1">
    <citation type="submission" date="2018-01" db="EMBL/GenBank/DDBJ databases">
        <authorList>
            <person name="Li J."/>
        </authorList>
    </citation>
    <scope>NUCLEOTIDE SEQUENCE [LARGE SCALE GENOMIC DNA]</scope>
    <source>
        <strain evidence="10">592</strain>
    </source>
</reference>
<dbReference type="RefSeq" id="WP_108580794.1">
    <property type="nucleotide sequence ID" value="NZ_CP026952.1"/>
</dbReference>
<evidence type="ECO:0000256" key="4">
    <source>
        <dbReference type="ARBA" id="ARBA00022692"/>
    </source>
</evidence>
<name>A0A2S0WRW0_9ACTN</name>
<comment type="subcellular location">
    <subcellularLocation>
        <location evidence="1">Cell membrane</location>
        <topology evidence="1">Multi-pass membrane protein</topology>
    </subcellularLocation>
</comment>
<evidence type="ECO:0000313" key="10">
    <source>
        <dbReference type="Proteomes" id="UP000244384"/>
    </source>
</evidence>
<dbReference type="SUPFAM" id="SSF82866">
    <property type="entry name" value="Multidrug efflux transporter AcrB transmembrane domain"/>
    <property type="match status" value="2"/>
</dbReference>
<protein>
    <submittedName>
        <fullName evidence="9">Uncharacterized protein</fullName>
    </submittedName>
</protein>
<keyword evidence="5 8" id="KW-1133">Transmembrane helix</keyword>
<feature type="transmembrane region" description="Helical" evidence="8">
    <location>
        <begin position="585"/>
        <end position="605"/>
    </location>
</feature>
<feature type="transmembrane region" description="Helical" evidence="8">
    <location>
        <begin position="528"/>
        <end position="545"/>
    </location>
</feature>
<dbReference type="OrthoDB" id="2365435at2"/>
<feature type="transmembrane region" description="Helical" evidence="8">
    <location>
        <begin position="381"/>
        <end position="401"/>
    </location>
</feature>
<keyword evidence="10" id="KW-1185">Reference proteome</keyword>
<keyword evidence="4 8" id="KW-0812">Transmembrane</keyword>
<dbReference type="Gene3D" id="1.20.1640.10">
    <property type="entry name" value="Multidrug efflux transporter AcrB transmembrane domain"/>
    <property type="match status" value="2"/>
</dbReference>
<dbReference type="PANTHER" id="PTHR33406:SF6">
    <property type="entry name" value="MEMBRANE PROTEIN YDGH-RELATED"/>
    <property type="match status" value="1"/>
</dbReference>
<feature type="transmembrane region" description="Helical" evidence="8">
    <location>
        <begin position="552"/>
        <end position="573"/>
    </location>
</feature>
<dbReference type="InterPro" id="IPR004869">
    <property type="entry name" value="MMPL_dom"/>
</dbReference>
<feature type="transmembrane region" description="Helical" evidence="8">
    <location>
        <begin position="27"/>
        <end position="47"/>
    </location>
</feature>
<dbReference type="PROSITE" id="PS50156">
    <property type="entry name" value="SSD"/>
    <property type="match status" value="2"/>
</dbReference>
<evidence type="ECO:0000256" key="5">
    <source>
        <dbReference type="ARBA" id="ARBA00022989"/>
    </source>
</evidence>
<organism evidence="9 10">
    <name type="scientific">Aeromicrobium chenweiae</name>
    <dbReference type="NCBI Taxonomy" id="2079793"/>
    <lineage>
        <taxon>Bacteria</taxon>
        <taxon>Bacillati</taxon>
        <taxon>Actinomycetota</taxon>
        <taxon>Actinomycetes</taxon>
        <taxon>Propionibacteriales</taxon>
        <taxon>Nocardioidaceae</taxon>
        <taxon>Aeromicrobium</taxon>
    </lineage>
</organism>
<gene>
    <name evidence="9" type="ORF">C3E78_06750</name>
</gene>
<evidence type="ECO:0000256" key="8">
    <source>
        <dbReference type="SAM" id="Phobius"/>
    </source>
</evidence>
<feature type="transmembrane region" description="Helical" evidence="8">
    <location>
        <begin position="213"/>
        <end position="236"/>
    </location>
</feature>
<dbReference type="AlphaFoldDB" id="A0A2S0WRW0"/>
<evidence type="ECO:0000256" key="7">
    <source>
        <dbReference type="SAM" id="MobiDB-lite"/>
    </source>
</evidence>
<dbReference type="Proteomes" id="UP000244384">
    <property type="component" value="Chromosome"/>
</dbReference>
<dbReference type="KEGG" id="aez:C3E78_06750"/>
<evidence type="ECO:0000256" key="2">
    <source>
        <dbReference type="ARBA" id="ARBA00010157"/>
    </source>
</evidence>
<dbReference type="PANTHER" id="PTHR33406">
    <property type="entry name" value="MEMBRANE PROTEIN MJ1562-RELATED"/>
    <property type="match status" value="1"/>
</dbReference>
<feature type="transmembrane region" description="Helical" evidence="8">
    <location>
        <begin position="658"/>
        <end position="681"/>
    </location>
</feature>
<evidence type="ECO:0000256" key="3">
    <source>
        <dbReference type="ARBA" id="ARBA00022475"/>
    </source>
</evidence>
<dbReference type="Pfam" id="PF03176">
    <property type="entry name" value="MMPL"/>
    <property type="match status" value="2"/>
</dbReference>
<feature type="transmembrane region" description="Helical" evidence="8">
    <location>
        <begin position="626"/>
        <end position="652"/>
    </location>
</feature>
<evidence type="ECO:0000313" key="9">
    <source>
        <dbReference type="EMBL" id="AWB94083.1"/>
    </source>
</evidence>
<dbReference type="GO" id="GO:0005886">
    <property type="term" value="C:plasma membrane"/>
    <property type="evidence" value="ECO:0007669"/>
    <property type="project" value="UniProtKB-SubCell"/>
</dbReference>